<evidence type="ECO:0000256" key="1">
    <source>
        <dbReference type="SAM" id="MobiDB-lite"/>
    </source>
</evidence>
<proteinExistence type="predicted"/>
<feature type="region of interest" description="Disordered" evidence="1">
    <location>
        <begin position="30"/>
        <end position="73"/>
    </location>
</feature>
<dbReference type="VEuPathDB" id="FungiDB:PSHT_01206"/>
<feature type="region of interest" description="Disordered" evidence="1">
    <location>
        <begin position="266"/>
        <end position="287"/>
    </location>
</feature>
<sequence>VCTCTACIKQTITTPNGEAIPGSWVHPSTRRRHWAQNSTPQDNHRIPPVSALPSIPPPNETSPASEPDSEPAKTLSEAESIRHIYYFIAWLSLVCGVSQANCRIARDWIIFIIKIFQKLPRDRTEYLESYKDSRTITKHLGLDPEIESSICCTKCFSLYEHEDAPTICAYRRSKKAQVCGEGLFKTNADKLLPGYQPVSLIRQRYPPPFKPFTPCLVYHTAEMVSEQVANTSRYSMVRTQPLTLLGSCEKRCTRCHAQLAFEPEPSKHLTHDDQLDDWEDDKSSDSQTSLHFQDNALAHIRKALPDIIIPRGVTQVPLNLGDPKHGKLKASEWHSLFSTYLPLSLINFFVDNPAKCATDNNQICYSFSSLVICTNIVSLKSINDSDSNKLAEAYSLYTETSKLVFDSPKILPNHHYALHLPEQMKWWGLSRMCPIPGERVNGILQKMKTNGIIGQIEGTVLREFCQIQRLNSQAPRWSLKIDNNECDNKSQAKPSRLVQVHPDIYMAILQKLQSEDPTLRHYQDLPHPDGSRVVTPYANEEDTFKSTSGLYISKTKQNRLVAYQKDGHTRYAWVTHVYSLPDFNNRILVAVKALADACTGDAINIGQSFLQTLNDLGLKVVQENPNRELLDPGQVIAVCAYRHLPAWTFRYHLPLVVLRQMPHDLSHLLFPSSTQ</sequence>
<dbReference type="VEuPathDB" id="FungiDB:PSTT_12309"/>
<dbReference type="AlphaFoldDB" id="A0A2S4UWQ3"/>
<comment type="caution">
    <text evidence="2">The sequence shown here is derived from an EMBL/GenBank/DDBJ whole genome shotgun (WGS) entry which is preliminary data.</text>
</comment>
<keyword evidence="3" id="KW-1185">Reference proteome</keyword>
<feature type="non-terminal residue" evidence="2">
    <location>
        <position position="1"/>
    </location>
</feature>
<dbReference type="Proteomes" id="UP000239156">
    <property type="component" value="Unassembled WGS sequence"/>
</dbReference>
<accession>A0A2S4UWQ3</accession>
<name>A0A2S4UWQ3_9BASI</name>
<protein>
    <submittedName>
        <fullName evidence="2">Uncharacterized protein</fullName>
    </submittedName>
</protein>
<dbReference type="EMBL" id="PKSL01000154">
    <property type="protein sequence ID" value="POW01712.1"/>
    <property type="molecule type" value="Genomic_DNA"/>
</dbReference>
<gene>
    <name evidence="2" type="ORF">PSTT_12309</name>
</gene>
<organism evidence="2 3">
    <name type="scientific">Puccinia striiformis</name>
    <dbReference type="NCBI Taxonomy" id="27350"/>
    <lineage>
        <taxon>Eukaryota</taxon>
        <taxon>Fungi</taxon>
        <taxon>Dikarya</taxon>
        <taxon>Basidiomycota</taxon>
        <taxon>Pucciniomycotina</taxon>
        <taxon>Pucciniomycetes</taxon>
        <taxon>Pucciniales</taxon>
        <taxon>Pucciniaceae</taxon>
        <taxon>Puccinia</taxon>
    </lineage>
</organism>
<evidence type="ECO:0000313" key="2">
    <source>
        <dbReference type="EMBL" id="POW01712.1"/>
    </source>
</evidence>
<evidence type="ECO:0000313" key="3">
    <source>
        <dbReference type="Proteomes" id="UP000239156"/>
    </source>
</evidence>
<reference evidence="2" key="1">
    <citation type="submission" date="2017-12" db="EMBL/GenBank/DDBJ databases">
        <title>Gene loss provides genomic basis for host adaptation in cereal stripe rust fungi.</title>
        <authorList>
            <person name="Xia C."/>
        </authorList>
    </citation>
    <scope>NUCLEOTIDE SEQUENCE [LARGE SCALE GENOMIC DNA]</scope>
    <source>
        <strain evidence="2">93-210</strain>
    </source>
</reference>